<organism evidence="2 3">
    <name type="scientific">Photorhabdus stackebrandtii</name>
    <dbReference type="NCBI Taxonomy" id="1123042"/>
    <lineage>
        <taxon>Bacteria</taxon>
        <taxon>Pseudomonadati</taxon>
        <taxon>Pseudomonadota</taxon>
        <taxon>Gammaproteobacteria</taxon>
        <taxon>Enterobacterales</taxon>
        <taxon>Morganellaceae</taxon>
        <taxon>Photorhabdus</taxon>
    </lineage>
</organism>
<dbReference type="InterPro" id="IPR002525">
    <property type="entry name" value="Transp_IS110-like_N"/>
</dbReference>
<dbReference type="RefSeq" id="WP_166291752.1">
    <property type="nucleotide sequence ID" value="NZ_CAWPIE010000067.1"/>
</dbReference>
<dbReference type="Proteomes" id="UP000547931">
    <property type="component" value="Unassembled WGS sequence"/>
</dbReference>
<evidence type="ECO:0000313" key="3">
    <source>
        <dbReference type="Proteomes" id="UP000547931"/>
    </source>
</evidence>
<dbReference type="Pfam" id="PF01548">
    <property type="entry name" value="DEDD_Tnp_IS110"/>
    <property type="match status" value="1"/>
</dbReference>
<feature type="non-terminal residue" evidence="2">
    <location>
        <position position="142"/>
    </location>
</feature>
<dbReference type="GO" id="GO:0006313">
    <property type="term" value="P:DNA transposition"/>
    <property type="evidence" value="ECO:0007669"/>
    <property type="project" value="InterPro"/>
</dbReference>
<proteinExistence type="predicted"/>
<dbReference type="NCBIfam" id="NF033542">
    <property type="entry name" value="transpos_IS110"/>
    <property type="match status" value="1"/>
</dbReference>
<reference evidence="2 3" key="1">
    <citation type="submission" date="2018-02" db="EMBL/GenBank/DDBJ databases">
        <authorList>
            <person name="Machado R.A."/>
        </authorList>
    </citation>
    <scope>NUCLEOTIDE SEQUENCE [LARGE SCALE GENOMIC DNA]</scope>
    <source>
        <strain evidence="2 3">DSM 23271</strain>
    </source>
</reference>
<evidence type="ECO:0000259" key="1">
    <source>
        <dbReference type="Pfam" id="PF01548"/>
    </source>
</evidence>
<dbReference type="PANTHER" id="PTHR33055">
    <property type="entry name" value="TRANSPOSASE FOR INSERTION SEQUENCE ELEMENT IS1111A"/>
    <property type="match status" value="1"/>
</dbReference>
<comment type="caution">
    <text evidence="2">The sequence shown here is derived from an EMBL/GenBank/DDBJ whole genome shotgun (WGS) entry which is preliminary data.</text>
</comment>
<gene>
    <name evidence="2" type="ORF">C5470_21490</name>
</gene>
<dbReference type="EMBL" id="PUJV01000067">
    <property type="protein sequence ID" value="NHB98746.1"/>
    <property type="molecule type" value="Genomic_DNA"/>
</dbReference>
<keyword evidence="3" id="KW-1185">Reference proteome</keyword>
<dbReference type="InterPro" id="IPR047650">
    <property type="entry name" value="Transpos_IS110"/>
</dbReference>
<name>A0A7X5TM51_9GAMM</name>
<accession>A0A7X5TM51</accession>
<dbReference type="GO" id="GO:0003677">
    <property type="term" value="F:DNA binding"/>
    <property type="evidence" value="ECO:0007669"/>
    <property type="project" value="InterPro"/>
</dbReference>
<feature type="domain" description="Transposase IS110-like N-terminal" evidence="1">
    <location>
        <begin position="7"/>
        <end position="142"/>
    </location>
</feature>
<dbReference type="AlphaFoldDB" id="A0A7X5TM51"/>
<dbReference type="GO" id="GO:0004803">
    <property type="term" value="F:transposase activity"/>
    <property type="evidence" value="ECO:0007669"/>
    <property type="project" value="InterPro"/>
</dbReference>
<dbReference type="PANTHER" id="PTHR33055:SF3">
    <property type="entry name" value="PUTATIVE TRANSPOSASE FOR IS117-RELATED"/>
    <property type="match status" value="1"/>
</dbReference>
<sequence length="142" mass="16047">MNNMTLIGIDLGKHTFHLHCQDKSGNALLRKKFTRTKLMELLAGCPSATVVMEACAGAHFIARRINDLGHEAKLISPQFVRPFVKSNKNDFIDAEAICEAASRPSMRFVRLRTEAQQAMRVLHRVRESLVRDKVKTTNQMQA</sequence>
<evidence type="ECO:0000313" key="2">
    <source>
        <dbReference type="EMBL" id="NHB98746.1"/>
    </source>
</evidence>
<protein>
    <submittedName>
        <fullName evidence="2">IS110 family transposase</fullName>
    </submittedName>
</protein>